<feature type="domain" description="SnoaL-like" evidence="1">
    <location>
        <begin position="17"/>
        <end position="146"/>
    </location>
</feature>
<comment type="caution">
    <text evidence="2">The sequence shown here is derived from an EMBL/GenBank/DDBJ whole genome shotgun (WGS) entry which is preliminary data.</text>
</comment>
<dbReference type="EMBL" id="JAESVB010000002">
    <property type="protein sequence ID" value="MCB8874501.1"/>
    <property type="molecule type" value="Genomic_DNA"/>
</dbReference>
<dbReference type="Pfam" id="PF13577">
    <property type="entry name" value="SnoaL_4"/>
    <property type="match status" value="1"/>
</dbReference>
<sequence>MSDLAGADSGLLRKLQNLLDIEDIRNLRFQYSDYLDGNDIDLLDRVFAADAVVEVTIGAMRGLSEIKAGLAQAYKDFDRDGRNSYPFLHAVTNHSIKFLGPDLAEGHCYLIDFETASKPDPNPLLLLGLYRDKYQRLDGEWRITHSHLAVVWPSKG</sequence>
<dbReference type="RefSeq" id="WP_227320176.1">
    <property type="nucleotide sequence ID" value="NZ_JAESVB010000002.1"/>
</dbReference>
<evidence type="ECO:0000259" key="1">
    <source>
        <dbReference type="Pfam" id="PF13577"/>
    </source>
</evidence>
<keyword evidence="3" id="KW-1185">Reference proteome</keyword>
<proteinExistence type="predicted"/>
<evidence type="ECO:0000313" key="2">
    <source>
        <dbReference type="EMBL" id="MCB8874501.1"/>
    </source>
</evidence>
<dbReference type="Proteomes" id="UP000708298">
    <property type="component" value="Unassembled WGS sequence"/>
</dbReference>
<dbReference type="InterPro" id="IPR037401">
    <property type="entry name" value="SnoaL-like"/>
</dbReference>
<evidence type="ECO:0000313" key="3">
    <source>
        <dbReference type="Proteomes" id="UP000708298"/>
    </source>
</evidence>
<protein>
    <submittedName>
        <fullName evidence="2">Nuclear transport factor 2 family protein</fullName>
    </submittedName>
</protein>
<reference evidence="2" key="1">
    <citation type="journal article" date="2021" name="Microorganisms">
        <title>Acidisoma silvae sp. nov. and Acidisomacellulosilytica sp. nov., Two Acidophilic Bacteria Isolated from Decaying Wood, Hydrolyzing Cellulose and Producing Poly-3-hydroxybutyrate.</title>
        <authorList>
            <person name="Mieszkin S."/>
            <person name="Pouder E."/>
            <person name="Uroz S."/>
            <person name="Simon-Colin C."/>
            <person name="Alain K."/>
        </authorList>
    </citation>
    <scope>NUCLEOTIDE SEQUENCE</scope>
    <source>
        <strain evidence="2">HW T2.11</strain>
    </source>
</reference>
<gene>
    <name evidence="2" type="ORF">ASILVAE211_04830</name>
</gene>
<dbReference type="SUPFAM" id="SSF54427">
    <property type="entry name" value="NTF2-like"/>
    <property type="match status" value="1"/>
</dbReference>
<dbReference type="InterPro" id="IPR032710">
    <property type="entry name" value="NTF2-like_dom_sf"/>
</dbReference>
<dbReference type="CDD" id="cd00531">
    <property type="entry name" value="NTF2_like"/>
    <property type="match status" value="1"/>
</dbReference>
<organism evidence="2 3">
    <name type="scientific">Acidisoma silvae</name>
    <dbReference type="NCBI Taxonomy" id="2802396"/>
    <lineage>
        <taxon>Bacteria</taxon>
        <taxon>Pseudomonadati</taxon>
        <taxon>Pseudomonadota</taxon>
        <taxon>Alphaproteobacteria</taxon>
        <taxon>Acetobacterales</taxon>
        <taxon>Acidocellaceae</taxon>
        <taxon>Acidisoma</taxon>
    </lineage>
</organism>
<dbReference type="AlphaFoldDB" id="A0A964DXS0"/>
<name>A0A964DXS0_9PROT</name>
<accession>A0A964DXS0</accession>
<reference evidence="2" key="2">
    <citation type="submission" date="2021-01" db="EMBL/GenBank/DDBJ databases">
        <authorList>
            <person name="Mieszkin S."/>
            <person name="Pouder E."/>
            <person name="Alain K."/>
        </authorList>
    </citation>
    <scope>NUCLEOTIDE SEQUENCE</scope>
    <source>
        <strain evidence="2">HW T2.11</strain>
    </source>
</reference>
<dbReference type="Gene3D" id="3.10.450.50">
    <property type="match status" value="1"/>
</dbReference>